<keyword evidence="1" id="KW-0472">Membrane</keyword>
<comment type="caution">
    <text evidence="2">The sequence shown here is derived from an EMBL/GenBank/DDBJ whole genome shotgun (WGS) entry which is preliminary data.</text>
</comment>
<evidence type="ECO:0000313" key="3">
    <source>
        <dbReference type="Proteomes" id="UP000321419"/>
    </source>
</evidence>
<sequence>MVIHSKSVQILAYICAVILIPVYTFGSLALFYATYKSTLNPDVLVTLFIAVVSVVVSLFGYKSMYLLVRFLKTLKLSFEFDENGIALNSENEVQHYAWDELKNSKDYPSCQVFCLLSKDGNHIFSIWEYAKNYSEFRKMALEKIGI</sequence>
<reference evidence="2 3" key="1">
    <citation type="submission" date="2019-07" db="EMBL/GenBank/DDBJ databases">
        <title>Whole genome shotgun sequence of Pseudoalteromonas espejiana NBRC 102222.</title>
        <authorList>
            <person name="Hosoyama A."/>
            <person name="Uohara A."/>
            <person name="Ohji S."/>
            <person name="Ichikawa N."/>
        </authorList>
    </citation>
    <scope>NUCLEOTIDE SEQUENCE [LARGE SCALE GENOMIC DNA]</scope>
    <source>
        <strain evidence="2 3">NBRC 102222</strain>
    </source>
</reference>
<dbReference type="EMBL" id="BJUM01000004">
    <property type="protein sequence ID" value="GEK53597.1"/>
    <property type="molecule type" value="Genomic_DNA"/>
</dbReference>
<evidence type="ECO:0000256" key="1">
    <source>
        <dbReference type="SAM" id="Phobius"/>
    </source>
</evidence>
<proteinExistence type="predicted"/>
<keyword evidence="1" id="KW-0812">Transmembrane</keyword>
<gene>
    <name evidence="2" type="ORF">PES01_04420</name>
</gene>
<organism evidence="2 3">
    <name type="scientific">Pseudoalteromonas espejiana</name>
    <dbReference type="NCBI Taxonomy" id="28107"/>
    <lineage>
        <taxon>Bacteria</taxon>
        <taxon>Pseudomonadati</taxon>
        <taxon>Pseudomonadota</taxon>
        <taxon>Gammaproteobacteria</taxon>
        <taxon>Alteromonadales</taxon>
        <taxon>Pseudoalteromonadaceae</taxon>
        <taxon>Pseudoalteromonas</taxon>
    </lineage>
</organism>
<feature type="transmembrane region" description="Helical" evidence="1">
    <location>
        <begin position="12"/>
        <end position="33"/>
    </location>
</feature>
<keyword evidence="1" id="KW-1133">Transmembrane helix</keyword>
<dbReference type="OrthoDB" id="6400045at2"/>
<name>A0A510XSP5_9GAMM</name>
<accession>A0A510XSP5</accession>
<keyword evidence="3" id="KW-1185">Reference proteome</keyword>
<evidence type="ECO:0008006" key="4">
    <source>
        <dbReference type="Google" id="ProtNLM"/>
    </source>
</evidence>
<evidence type="ECO:0000313" key="2">
    <source>
        <dbReference type="EMBL" id="GEK53597.1"/>
    </source>
</evidence>
<dbReference type="Proteomes" id="UP000321419">
    <property type="component" value="Unassembled WGS sequence"/>
</dbReference>
<dbReference type="AlphaFoldDB" id="A0A510XSP5"/>
<protein>
    <recommendedName>
        <fullName evidence="4">YcxB-like protein domain-containing protein</fullName>
    </recommendedName>
</protein>
<feature type="transmembrane region" description="Helical" evidence="1">
    <location>
        <begin position="45"/>
        <end position="68"/>
    </location>
</feature>
<dbReference type="RefSeq" id="WP_089349657.1">
    <property type="nucleotide sequence ID" value="NZ_BJUM01000004.1"/>
</dbReference>